<evidence type="ECO:0000313" key="3">
    <source>
        <dbReference type="EMBL" id="BBL05661.1"/>
    </source>
</evidence>
<dbReference type="PROSITE" id="PS51257">
    <property type="entry name" value="PROKAR_LIPOPROTEIN"/>
    <property type="match status" value="1"/>
</dbReference>
<dbReference type="Proteomes" id="UP000319374">
    <property type="component" value="Chromosome"/>
</dbReference>
<evidence type="ECO:0000313" key="4">
    <source>
        <dbReference type="Proteomes" id="UP000319374"/>
    </source>
</evidence>
<gene>
    <name evidence="3" type="ORF">A5CPEGH6_02990</name>
</gene>
<protein>
    <recommendedName>
        <fullName evidence="2">3-keto-alpha-glucoside-1,2-lyase/3-keto-2-hydroxy-glucal hydratase domain-containing protein</fullName>
    </recommendedName>
</protein>
<proteinExistence type="predicted"/>
<dbReference type="OrthoDB" id="259356at2"/>
<reference evidence="4" key="1">
    <citation type="submission" date="2019-06" db="EMBL/GenBank/DDBJ databases">
        <title>Alistipes onderdonkii subsp. vulgaris subsp. nov., Alistipes dispar sp. nov. and Alistipes communis sp. nov., isolated from human faeces, and creation of Alistipes onderdonkii subsp. onderdonkii subsp. nov.</title>
        <authorList>
            <person name="Sakamoto M."/>
            <person name="Ikeyama N."/>
            <person name="Ogata Y."/>
            <person name="Suda W."/>
            <person name="Iino T."/>
            <person name="Hattori M."/>
            <person name="Ohkuma M."/>
        </authorList>
    </citation>
    <scope>NUCLEOTIDE SEQUENCE [LARGE SCALE GENOMIC DNA]</scope>
    <source>
        <strain evidence="4">5CPEGH6</strain>
    </source>
</reference>
<accession>A0A4Y1WXF8</accession>
<dbReference type="Gene3D" id="2.60.120.560">
    <property type="entry name" value="Exo-inulinase, domain 1"/>
    <property type="match status" value="1"/>
</dbReference>
<name>A0A4Y1WXF8_9BACT</name>
<dbReference type="KEGG" id="ada:A5CPEGH6_02990"/>
<feature type="chain" id="PRO_5021449854" description="3-keto-alpha-glucoside-1,2-lyase/3-keto-2-hydroxy-glucal hydratase domain-containing protein" evidence="1">
    <location>
        <begin position="24"/>
        <end position="208"/>
    </location>
</feature>
<organism evidence="3 4">
    <name type="scientific">Alistipes dispar</name>
    <dbReference type="NCBI Taxonomy" id="2585119"/>
    <lineage>
        <taxon>Bacteria</taxon>
        <taxon>Pseudomonadati</taxon>
        <taxon>Bacteroidota</taxon>
        <taxon>Bacteroidia</taxon>
        <taxon>Bacteroidales</taxon>
        <taxon>Rikenellaceae</taxon>
        <taxon>Alistipes</taxon>
    </lineage>
</organism>
<dbReference type="EMBL" id="AP019736">
    <property type="protein sequence ID" value="BBL05661.1"/>
    <property type="molecule type" value="Genomic_DNA"/>
</dbReference>
<keyword evidence="4" id="KW-1185">Reference proteome</keyword>
<dbReference type="AlphaFoldDB" id="A0A4Y1WXF8"/>
<sequence length="208" mass="22213">MRMKCKILLLALAVGAVSCGGDAKTELFNGRDLTGWVCVTAGGPAAAEVFTVQDGCIRVAGQPFGFLRTAEQYGDYRLHAEWRWIGKPSNSGLFQRIQEGDELWPSLIECQLESGNAGDLLGLGGATMAGVESPEGGVPVKKRVGGASEKPAGEWNEAEVICKGDRITVYVNGVLQNECSGVNTRGYIALQSEGGPLEFRNIYLTEVE</sequence>
<feature type="domain" description="3-keto-alpha-glucoside-1,2-lyase/3-keto-2-hydroxy-glucal hydratase" evidence="2">
    <location>
        <begin position="25"/>
        <end position="204"/>
    </location>
</feature>
<dbReference type="GO" id="GO:0016787">
    <property type="term" value="F:hydrolase activity"/>
    <property type="evidence" value="ECO:0007669"/>
    <property type="project" value="InterPro"/>
</dbReference>
<keyword evidence="1" id="KW-0732">Signal</keyword>
<evidence type="ECO:0000259" key="2">
    <source>
        <dbReference type="Pfam" id="PF06439"/>
    </source>
</evidence>
<dbReference type="Pfam" id="PF06439">
    <property type="entry name" value="3keto-disac_hyd"/>
    <property type="match status" value="1"/>
</dbReference>
<feature type="signal peptide" evidence="1">
    <location>
        <begin position="1"/>
        <end position="23"/>
    </location>
</feature>
<evidence type="ECO:0000256" key="1">
    <source>
        <dbReference type="SAM" id="SignalP"/>
    </source>
</evidence>
<dbReference type="InterPro" id="IPR010496">
    <property type="entry name" value="AL/BT2_dom"/>
</dbReference>